<evidence type="ECO:0000313" key="1">
    <source>
        <dbReference type="EMBL" id="SDC86995.1"/>
    </source>
</evidence>
<proteinExistence type="predicted"/>
<dbReference type="EMBL" id="FMZQ01000007">
    <property type="protein sequence ID" value="SDC86995.1"/>
    <property type="molecule type" value="Genomic_DNA"/>
</dbReference>
<protein>
    <submittedName>
        <fullName evidence="1">Uncharacterized protein</fullName>
    </submittedName>
</protein>
<dbReference type="Proteomes" id="UP000199467">
    <property type="component" value="Unassembled WGS sequence"/>
</dbReference>
<organism evidence="1 2">
    <name type="scientific">Ectopseudomonas chengduensis</name>
    <dbReference type="NCBI Taxonomy" id="489632"/>
    <lineage>
        <taxon>Bacteria</taxon>
        <taxon>Pseudomonadati</taxon>
        <taxon>Pseudomonadota</taxon>
        <taxon>Gammaproteobacteria</taxon>
        <taxon>Pseudomonadales</taxon>
        <taxon>Pseudomonadaceae</taxon>
        <taxon>Ectopseudomonas</taxon>
    </lineage>
</organism>
<dbReference type="AlphaFoldDB" id="A0A1G6Q5V9"/>
<reference evidence="2" key="1">
    <citation type="submission" date="2016-10" db="EMBL/GenBank/DDBJ databases">
        <authorList>
            <person name="Varghese N."/>
            <person name="Submissions S."/>
        </authorList>
    </citation>
    <scope>NUCLEOTIDE SEQUENCE [LARGE SCALE GENOMIC DNA]</scope>
    <source>
        <strain evidence="2">DSM 26382</strain>
    </source>
</reference>
<keyword evidence="2" id="KW-1185">Reference proteome</keyword>
<gene>
    <name evidence="1" type="ORF">SAMN05216576_107240</name>
</gene>
<name>A0A1G6Q5V9_9GAMM</name>
<evidence type="ECO:0000313" key="2">
    <source>
        <dbReference type="Proteomes" id="UP000199467"/>
    </source>
</evidence>
<accession>A0A1G6Q5V9</accession>
<sequence length="68" mass="7840">MANLISREPWWFLPPNPGQDEMTCEWGYLEHYDDGAFVFVHVRPSDDEIANRKGCRLACRDAAQGVQE</sequence>